<dbReference type="Pfam" id="PF07980">
    <property type="entry name" value="SusD_RagB"/>
    <property type="match status" value="1"/>
</dbReference>
<evidence type="ECO:0000256" key="5">
    <source>
        <dbReference type="ARBA" id="ARBA00023237"/>
    </source>
</evidence>
<feature type="signal peptide" evidence="6">
    <location>
        <begin position="1"/>
        <end position="23"/>
    </location>
</feature>
<name>A0A371JUT2_9FLAO</name>
<evidence type="ECO:0000256" key="2">
    <source>
        <dbReference type="ARBA" id="ARBA00006275"/>
    </source>
</evidence>
<dbReference type="Pfam" id="PF14322">
    <property type="entry name" value="SusD-like_3"/>
    <property type="match status" value="1"/>
</dbReference>
<sequence>MKISLLKSLSVFLVATMMLISCSKEFLDRPPEDTPSSADFFQTEAQIQTSTNVLYNVPWFDFVTNSAWCIGDLSGGTGRTWDPRNQSFELFDVTGNLNTLQRAWGSLWAVVAHANTVINEVPERANADVPQAVINNAVGEARAMRAISYFYLVRIFGSVPIIEDNVELVDDTYIPRHLVSDVYTFIKNDLNFAIDNISHNKSSEPGRISSNGAKAMLSKVHLTLGEYSLAYTLSSEVIASGEFKLLGGTAEDGTSGSYNDLFLTANDNNLESIIALQWTGSGNFGEGNGVQSLYALSGITGFDDGWSAVGPSLDLQDTYEDKVVDQRYKATIMDPDSFYPDLNGGYTAPGPAGCNAQGTNVAIKKYVVGTPANNGGGVRNSYANNTYLLRYADVLLIHAEAIIQGGGGSVAEAESSVNKIRNRAGLTSISNPTFEDVFKERKLEFAFEMEHWYDAIRRSDATAYLSSIQRGWFNDTDRGASGGITDRFVNVTEDKLIFPYPTNETINNPGLLDPPVPYFN</sequence>
<evidence type="ECO:0000256" key="1">
    <source>
        <dbReference type="ARBA" id="ARBA00004442"/>
    </source>
</evidence>
<keyword evidence="4" id="KW-0472">Membrane</keyword>
<evidence type="ECO:0000256" key="6">
    <source>
        <dbReference type="SAM" id="SignalP"/>
    </source>
</evidence>
<feature type="chain" id="PRO_5016687195" evidence="6">
    <location>
        <begin position="24"/>
        <end position="520"/>
    </location>
</feature>
<reference evidence="9 10" key="1">
    <citation type="submission" date="2018-08" db="EMBL/GenBank/DDBJ databases">
        <title>Muricauda nanhaiensis sp. nov., isolated from seawater of the South China Sea.</title>
        <authorList>
            <person name="Dang Y."/>
        </authorList>
    </citation>
    <scope>NUCLEOTIDE SEQUENCE [LARGE SCALE GENOMIC DNA]</scope>
    <source>
        <strain evidence="9 10">SM1704</strain>
    </source>
</reference>
<feature type="domain" description="RagB/SusD" evidence="7">
    <location>
        <begin position="301"/>
        <end position="511"/>
    </location>
</feature>
<comment type="subcellular location">
    <subcellularLocation>
        <location evidence="1">Cell outer membrane</location>
    </subcellularLocation>
</comment>
<dbReference type="OrthoDB" id="5694214at2"/>
<dbReference type="PROSITE" id="PS51257">
    <property type="entry name" value="PROKAR_LIPOPROTEIN"/>
    <property type="match status" value="1"/>
</dbReference>
<evidence type="ECO:0000256" key="4">
    <source>
        <dbReference type="ARBA" id="ARBA00023136"/>
    </source>
</evidence>
<evidence type="ECO:0000259" key="8">
    <source>
        <dbReference type="Pfam" id="PF14322"/>
    </source>
</evidence>
<evidence type="ECO:0000313" key="10">
    <source>
        <dbReference type="Proteomes" id="UP000261828"/>
    </source>
</evidence>
<keyword evidence="5" id="KW-0998">Cell outer membrane</keyword>
<dbReference type="Proteomes" id="UP000261828">
    <property type="component" value="Unassembled WGS sequence"/>
</dbReference>
<evidence type="ECO:0000256" key="3">
    <source>
        <dbReference type="ARBA" id="ARBA00022729"/>
    </source>
</evidence>
<accession>A0A371JUT2</accession>
<evidence type="ECO:0000259" key="7">
    <source>
        <dbReference type="Pfam" id="PF07980"/>
    </source>
</evidence>
<dbReference type="RefSeq" id="WP_116183445.1">
    <property type="nucleotide sequence ID" value="NZ_QTJX01000001.1"/>
</dbReference>
<dbReference type="InterPro" id="IPR011990">
    <property type="entry name" value="TPR-like_helical_dom_sf"/>
</dbReference>
<dbReference type="AlphaFoldDB" id="A0A371JUT2"/>
<dbReference type="GO" id="GO:0009279">
    <property type="term" value="C:cell outer membrane"/>
    <property type="evidence" value="ECO:0007669"/>
    <property type="project" value="UniProtKB-SubCell"/>
</dbReference>
<organism evidence="9 10">
    <name type="scientific">Flagellimonas nanhaiensis</name>
    <dbReference type="NCBI Taxonomy" id="2292706"/>
    <lineage>
        <taxon>Bacteria</taxon>
        <taxon>Pseudomonadati</taxon>
        <taxon>Bacteroidota</taxon>
        <taxon>Flavobacteriia</taxon>
        <taxon>Flavobacteriales</taxon>
        <taxon>Flavobacteriaceae</taxon>
        <taxon>Flagellimonas</taxon>
    </lineage>
</organism>
<dbReference type="SUPFAM" id="SSF48452">
    <property type="entry name" value="TPR-like"/>
    <property type="match status" value="1"/>
</dbReference>
<dbReference type="Gene3D" id="1.25.40.390">
    <property type="match status" value="1"/>
</dbReference>
<comment type="caution">
    <text evidence="9">The sequence shown here is derived from an EMBL/GenBank/DDBJ whole genome shotgun (WGS) entry which is preliminary data.</text>
</comment>
<keyword evidence="3 6" id="KW-0732">Signal</keyword>
<dbReference type="InterPro" id="IPR012944">
    <property type="entry name" value="SusD_RagB_dom"/>
</dbReference>
<evidence type="ECO:0000313" key="9">
    <source>
        <dbReference type="EMBL" id="RDY61565.1"/>
    </source>
</evidence>
<protein>
    <submittedName>
        <fullName evidence="9">RagB/SusD family nutrient uptake outer membrane protein</fullName>
    </submittedName>
</protein>
<proteinExistence type="inferred from homology"/>
<dbReference type="InterPro" id="IPR033985">
    <property type="entry name" value="SusD-like_N"/>
</dbReference>
<comment type="similarity">
    <text evidence="2">Belongs to the SusD family.</text>
</comment>
<gene>
    <name evidence="9" type="ORF">DX873_05245</name>
</gene>
<dbReference type="EMBL" id="QTJX01000001">
    <property type="protein sequence ID" value="RDY61565.1"/>
    <property type="molecule type" value="Genomic_DNA"/>
</dbReference>
<keyword evidence="10" id="KW-1185">Reference proteome</keyword>
<feature type="domain" description="SusD-like N-terminal" evidence="8">
    <location>
        <begin position="98"/>
        <end position="222"/>
    </location>
</feature>